<evidence type="ECO:0000256" key="2">
    <source>
        <dbReference type="ARBA" id="ARBA00023180"/>
    </source>
</evidence>
<dbReference type="PIRSF" id="PIRSF000137">
    <property type="entry name" value="Alcohol_oxidase"/>
    <property type="match status" value="1"/>
</dbReference>
<dbReference type="OrthoDB" id="269227at2759"/>
<dbReference type="InterPro" id="IPR000172">
    <property type="entry name" value="GMC_OxRdtase_N"/>
</dbReference>
<evidence type="ECO:0000256" key="6">
    <source>
        <dbReference type="SAM" id="SignalP"/>
    </source>
</evidence>
<organism evidence="8 9">
    <name type="scientific">Aspergillus fumigatus (strain CBS 144.89 / FGSC A1163 / CEA10)</name>
    <name type="common">Neosartorya fumigata</name>
    <dbReference type="NCBI Taxonomy" id="451804"/>
    <lineage>
        <taxon>Eukaryota</taxon>
        <taxon>Fungi</taxon>
        <taxon>Dikarya</taxon>
        <taxon>Ascomycota</taxon>
        <taxon>Pezizomycotina</taxon>
        <taxon>Eurotiomycetes</taxon>
        <taxon>Eurotiomycetidae</taxon>
        <taxon>Eurotiales</taxon>
        <taxon>Aspergillaceae</taxon>
        <taxon>Aspergillus</taxon>
        <taxon>Aspergillus subgen. Fumigati</taxon>
    </lineage>
</organism>
<keyword evidence="9" id="KW-1185">Reference proteome</keyword>
<dbReference type="InterPro" id="IPR007867">
    <property type="entry name" value="GMC_OxRtase_C"/>
</dbReference>
<gene>
    <name evidence="8" type="ORF">AFUB_030670</name>
</gene>
<keyword evidence="6" id="KW-0732">Signal</keyword>
<dbReference type="GO" id="GO:0044550">
    <property type="term" value="P:secondary metabolite biosynthetic process"/>
    <property type="evidence" value="ECO:0007669"/>
    <property type="project" value="TreeGrafter"/>
</dbReference>
<dbReference type="PANTHER" id="PTHR11552:SF138">
    <property type="entry name" value="DEHYDROGENASE PKFF-RELATED"/>
    <property type="match status" value="1"/>
</dbReference>
<dbReference type="Pfam" id="PF00732">
    <property type="entry name" value="GMC_oxred_N"/>
    <property type="match status" value="1"/>
</dbReference>
<dbReference type="GO" id="GO:0016614">
    <property type="term" value="F:oxidoreductase activity, acting on CH-OH group of donors"/>
    <property type="evidence" value="ECO:0007669"/>
    <property type="project" value="InterPro"/>
</dbReference>
<dbReference type="InterPro" id="IPR012132">
    <property type="entry name" value="GMC_OxRdtase"/>
</dbReference>
<dbReference type="PhylomeDB" id="B0XU83"/>
<feature type="active site" description="Proton donor" evidence="3">
    <location>
        <position position="549"/>
    </location>
</feature>
<feature type="signal peptide" evidence="6">
    <location>
        <begin position="1"/>
        <end position="19"/>
    </location>
</feature>
<comment type="similarity">
    <text evidence="1 5">Belongs to the GMC oxidoreductase family.</text>
</comment>
<dbReference type="SUPFAM" id="SSF51905">
    <property type="entry name" value="FAD/NAD(P)-binding domain"/>
    <property type="match status" value="1"/>
</dbReference>
<keyword evidence="2" id="KW-0325">Glycoprotein</keyword>
<dbReference type="HOGENOM" id="CLU_002865_6_3_1"/>
<proteinExistence type="inferred from homology"/>
<dbReference type="VEuPathDB" id="FungiDB:AFUB_030670"/>
<evidence type="ECO:0000313" key="8">
    <source>
        <dbReference type="EMBL" id="EDP55006.1"/>
    </source>
</evidence>
<dbReference type="SUPFAM" id="SSF54373">
    <property type="entry name" value="FAD-linked reductases, C-terminal domain"/>
    <property type="match status" value="1"/>
</dbReference>
<reference evidence="8 9" key="1">
    <citation type="journal article" date="2008" name="PLoS Genet.">
        <title>Genomic islands in the pathogenic filamentous fungus Aspergillus fumigatus.</title>
        <authorList>
            <person name="Fedorova N.D."/>
            <person name="Khaldi N."/>
            <person name="Joardar V.S."/>
            <person name="Maiti R."/>
            <person name="Amedeo P."/>
            <person name="Anderson M.J."/>
            <person name="Crabtree J."/>
            <person name="Silva J.C."/>
            <person name="Badger J.H."/>
            <person name="Albarraq A."/>
            <person name="Angiuoli S."/>
            <person name="Bussey H."/>
            <person name="Bowyer P."/>
            <person name="Cotty P.J."/>
            <person name="Dyer P.S."/>
            <person name="Egan A."/>
            <person name="Galens K."/>
            <person name="Fraser-Liggett C.M."/>
            <person name="Haas B.J."/>
            <person name="Inman J.M."/>
            <person name="Kent R."/>
            <person name="Lemieux S."/>
            <person name="Malavazi I."/>
            <person name="Orvis J."/>
            <person name="Roemer T."/>
            <person name="Ronning C.M."/>
            <person name="Sundaram J.P."/>
            <person name="Sutton G."/>
            <person name="Turner G."/>
            <person name="Venter J.C."/>
            <person name="White O.R."/>
            <person name="Whitty B.R."/>
            <person name="Youngman P."/>
            <person name="Wolfe K.H."/>
            <person name="Goldman G.H."/>
            <person name="Wortman J.R."/>
            <person name="Jiang B."/>
            <person name="Denning D.W."/>
            <person name="Nierman W.C."/>
        </authorList>
    </citation>
    <scope>NUCLEOTIDE SEQUENCE [LARGE SCALE GENOMIC DNA]</scope>
    <source>
        <strain evidence="9">CBS 144.89 / FGSC A1163 / CEA10</strain>
    </source>
</reference>
<dbReference type="GO" id="GO:0050660">
    <property type="term" value="F:flavin adenine dinucleotide binding"/>
    <property type="evidence" value="ECO:0007669"/>
    <property type="project" value="InterPro"/>
</dbReference>
<accession>B0XU83</accession>
<keyword evidence="4 5" id="KW-0274">FAD</keyword>
<evidence type="ECO:0000259" key="7">
    <source>
        <dbReference type="PROSITE" id="PS00623"/>
    </source>
</evidence>
<dbReference type="AlphaFoldDB" id="B0XU83"/>
<dbReference type="EMBL" id="DS499595">
    <property type="protein sequence ID" value="EDP55006.1"/>
    <property type="molecule type" value="Genomic_DNA"/>
</dbReference>
<dbReference type="Pfam" id="PF05199">
    <property type="entry name" value="GMC_oxred_C"/>
    <property type="match status" value="1"/>
</dbReference>
<evidence type="ECO:0000256" key="4">
    <source>
        <dbReference type="PIRSR" id="PIRSR000137-2"/>
    </source>
</evidence>
<comment type="cofactor">
    <cofactor evidence="4">
        <name>FAD</name>
        <dbReference type="ChEBI" id="CHEBI:57692"/>
    </cofactor>
</comment>
<protein>
    <submittedName>
        <fullName evidence="8">GMC oxidoreductase, putative</fullName>
    </submittedName>
</protein>
<keyword evidence="5" id="KW-0285">Flavoprotein</keyword>
<evidence type="ECO:0000256" key="5">
    <source>
        <dbReference type="RuleBase" id="RU003968"/>
    </source>
</evidence>
<name>B0XU83_ASPFC</name>
<dbReference type="PANTHER" id="PTHR11552">
    <property type="entry name" value="GLUCOSE-METHANOL-CHOLINE GMC OXIDOREDUCTASE"/>
    <property type="match status" value="1"/>
</dbReference>
<dbReference type="PROSITE" id="PS00623">
    <property type="entry name" value="GMC_OXRED_1"/>
    <property type="match status" value="1"/>
</dbReference>
<feature type="chain" id="PRO_5002758355" evidence="6">
    <location>
        <begin position="20"/>
        <end position="632"/>
    </location>
</feature>
<dbReference type="Proteomes" id="UP000001699">
    <property type="component" value="Unassembled WGS sequence"/>
</dbReference>
<evidence type="ECO:0000256" key="1">
    <source>
        <dbReference type="ARBA" id="ARBA00010790"/>
    </source>
</evidence>
<dbReference type="Gene3D" id="3.50.50.60">
    <property type="entry name" value="FAD/NAD(P)-binding domain"/>
    <property type="match status" value="1"/>
</dbReference>
<sequence>MRFPIPLVSFLGLFTRLQSWIDGFSDLWESTLINDETFDYVVVGGGTAGVTLAVRLAEQKLRVALVEAGKTYELRFPIAAIPGAASIGVGSDIESGTPIDWKFVARNVTGANHRDIHYPRGKCLGGSSALNFMAYQRPTRDSMQLWADLVQNQSYTFDNTLPYYQETVQFTPPDALRRAANATAQYNPDAFAHEGQRPLHVSYPVYAMPFSTWMRLGVEEVGINETLDFNSGSLFGAQYGSFTIRPSDETRSSSQAAFLSPLPSSAYLKIYQSTMAKRILFNPQKQASGVRVTGLLRTFTLNAKREVIISAGVFHTPQLLMVFGVGPADTLAEHGIDIVQDAPGVGQNMWDHVFFGPTYQVALETFTKVPTDPWYLASQLAQYIFSHGGVLTSPVIDYLAFEKIPNSFRLNFSVQTIRDLSWFPNDWPEIEYISTAAYVGNFSNPVVSQPSGGKQYATILGALVAPTSRGNVTIASNDTSDLPIINPNWLSTEADQQIAIAAYKRIRGMFHSTAMAPIVVGDEYFPGSQYQTDAEILEVIRNTLMTIYHAACTCKMGTRDDPMAVLDSRARVFGVDRLRVVDASAFPILPPGHPQSTVCKMQEFILLGPLTNQLADMLAEKIASDIISSSSA</sequence>
<evidence type="ECO:0000313" key="9">
    <source>
        <dbReference type="Proteomes" id="UP000001699"/>
    </source>
</evidence>
<feature type="active site" description="Proton acceptor" evidence="3">
    <location>
        <position position="593"/>
    </location>
</feature>
<evidence type="ECO:0000256" key="3">
    <source>
        <dbReference type="PIRSR" id="PIRSR000137-1"/>
    </source>
</evidence>
<feature type="domain" description="Glucose-methanol-choline oxidoreductase N-terminal" evidence="7">
    <location>
        <begin position="121"/>
        <end position="144"/>
    </location>
</feature>
<dbReference type="InterPro" id="IPR036188">
    <property type="entry name" value="FAD/NAD-bd_sf"/>
</dbReference>
<feature type="binding site" evidence="4">
    <location>
        <begin position="594"/>
        <end position="595"/>
    </location>
    <ligand>
        <name>FAD</name>
        <dbReference type="ChEBI" id="CHEBI:57692"/>
    </ligand>
</feature>
<dbReference type="Gene3D" id="3.30.560.10">
    <property type="entry name" value="Glucose Oxidase, domain 3"/>
    <property type="match status" value="1"/>
</dbReference>